<comment type="caution">
    <text evidence="1">The sequence shown here is derived from an EMBL/GenBank/DDBJ whole genome shotgun (WGS) entry which is preliminary data.</text>
</comment>
<gene>
    <name evidence="1" type="ORF">QS748_08870</name>
</gene>
<proteinExistence type="predicted"/>
<dbReference type="EMBL" id="JASXSV010000012">
    <property type="protein sequence ID" value="MDP0589281.1"/>
    <property type="molecule type" value="Genomic_DNA"/>
</dbReference>
<name>A0AA90NZB6_9GAMM</name>
<evidence type="ECO:0000313" key="2">
    <source>
        <dbReference type="Proteomes" id="UP001178148"/>
    </source>
</evidence>
<keyword evidence="2" id="KW-1185">Reference proteome</keyword>
<accession>A0AA90NZB6</accession>
<organism evidence="1 2">
    <name type="scientific">Candidatus Endonucleibacter bathymodioli</name>
    <dbReference type="NCBI Taxonomy" id="539814"/>
    <lineage>
        <taxon>Bacteria</taxon>
        <taxon>Pseudomonadati</taxon>
        <taxon>Pseudomonadota</taxon>
        <taxon>Gammaproteobacteria</taxon>
        <taxon>Oceanospirillales</taxon>
        <taxon>Endozoicomonadaceae</taxon>
        <taxon>Candidatus Endonucleibacter</taxon>
    </lineage>
</organism>
<sequence length="704" mass="79147">MNIPQNIADHISTSLTNGDFEIDDKQQAIMVRLGGMHVEALALKDNELINVHYKANKNLVRNLYNAYKDVQKGTPIHSRVVGGTPSDITPHANKKRRIHGELPDNIRPSKQNTTLSAGFDTFRQEAQKTTKLRAEIQTLTLEMQAKGISCSGMDEDKNSKTPSDVVQDLEAIKARAKTALHTASQASKMKSPIDEQTKTKTDLKENNNTVIQLMDDVATVEARIVKGGDTYQYQISNPNPRNTTIETRIAYWRKRHNAAESELSRLAGHKLTHNNPDFTDLSDKDRPLNIAANLSELYDGKWTDGMESIKLHDPNMSEEQSLTILFKSLLIAHEVCKNNKASTSDAKVEMILKKIKDTFNSVNTLDNAILSYVKQSTDICTAMLKQVPSLVFGEIPQRGNDFAKADYKEYSAKGTKVDYVVWPALYLHKDGPILLKGFVKPINTKKTKKTNTVIDDTTKTKADFNESNKTVLQNIASTEQVEARIAAMGDEYKYSRPNPGNAELEVRIKYWKAREDAARNELSRLVVVMARKANPEITDLNDPNRPIKLGERFTDIYDNQWTDASVNIASHNPNMKDEDIVSLLFRSINITHEVCKNNKASTSDAKVEMVLKKIKDTYNTVNNIDSDIQPYIKILTSLCTNMLKTEPNLVFGTTPQRGDSFTLKDYRVYTSNGTKVDYMTFPTLYLYEGGPILFKGIVQPISTE</sequence>
<dbReference type="Proteomes" id="UP001178148">
    <property type="component" value="Unassembled WGS sequence"/>
</dbReference>
<protein>
    <recommendedName>
        <fullName evidence="3">Mitochondria-eating protein C-terminal domain-containing protein</fullName>
    </recommendedName>
</protein>
<evidence type="ECO:0008006" key="3">
    <source>
        <dbReference type="Google" id="ProtNLM"/>
    </source>
</evidence>
<evidence type="ECO:0000313" key="1">
    <source>
        <dbReference type="EMBL" id="MDP0589281.1"/>
    </source>
</evidence>
<dbReference type="AlphaFoldDB" id="A0AA90NZB6"/>
<reference evidence="1 2" key="1">
    <citation type="journal article" date="2023" name="bioRxiv">
        <title>An intranuclear bacterial parasite of deep-sea mussels expresses apoptosis inhibitors acquired from its host.</title>
        <authorList>
            <person name="Gonzalez Porras M.A."/>
            <person name="Assie A."/>
            <person name="Tietjen M."/>
            <person name="Violette M."/>
            <person name="Kleiner M."/>
            <person name="Gruber-Vodicka H."/>
            <person name="Dubilier N."/>
            <person name="Leisch N."/>
        </authorList>
    </citation>
    <scope>NUCLEOTIDE SEQUENCE [LARGE SCALE GENOMIC DNA]</scope>
    <source>
        <strain evidence="1">IAP13</strain>
    </source>
</reference>